<accession>A0A1V6R811</accession>
<dbReference type="EMBL" id="MDYO01000011">
    <property type="protein sequence ID" value="OQD97658.1"/>
    <property type="molecule type" value="Genomic_DNA"/>
</dbReference>
<keyword evidence="2" id="KW-1185">Reference proteome</keyword>
<protein>
    <submittedName>
        <fullName evidence="1">Uncharacterized protein</fullName>
    </submittedName>
</protein>
<sequence>MSLRNKIDEEFELTVGDSRYLLIPEKENFLGDISFEGEGPALVLVYTTVAGQSITKAALRQFRANVLDKDDVFRSSFYANLIFYGGK</sequence>
<dbReference type="AlphaFoldDB" id="A0A1V6R811"/>
<evidence type="ECO:0000313" key="2">
    <source>
        <dbReference type="Proteomes" id="UP000191612"/>
    </source>
</evidence>
<proteinExistence type="predicted"/>
<comment type="caution">
    <text evidence="1">The sequence shown here is derived from an EMBL/GenBank/DDBJ whole genome shotgun (WGS) entry which is preliminary data.</text>
</comment>
<gene>
    <name evidence="1" type="ORF">PENSOL_c011G00231</name>
</gene>
<reference evidence="2" key="1">
    <citation type="journal article" date="2017" name="Nat. Microbiol.">
        <title>Global analysis of biosynthetic gene clusters reveals vast potential of secondary metabolite production in Penicillium species.</title>
        <authorList>
            <person name="Nielsen J.C."/>
            <person name="Grijseels S."/>
            <person name="Prigent S."/>
            <person name="Ji B."/>
            <person name="Dainat J."/>
            <person name="Nielsen K.F."/>
            <person name="Frisvad J.C."/>
            <person name="Workman M."/>
            <person name="Nielsen J."/>
        </authorList>
    </citation>
    <scope>NUCLEOTIDE SEQUENCE [LARGE SCALE GENOMIC DNA]</scope>
    <source>
        <strain evidence="2">IBT 29525</strain>
    </source>
</reference>
<name>A0A1V6R811_9EURO</name>
<organism evidence="1 2">
    <name type="scientific">Penicillium solitum</name>
    <dbReference type="NCBI Taxonomy" id="60172"/>
    <lineage>
        <taxon>Eukaryota</taxon>
        <taxon>Fungi</taxon>
        <taxon>Dikarya</taxon>
        <taxon>Ascomycota</taxon>
        <taxon>Pezizomycotina</taxon>
        <taxon>Eurotiomycetes</taxon>
        <taxon>Eurotiomycetidae</taxon>
        <taxon>Eurotiales</taxon>
        <taxon>Aspergillaceae</taxon>
        <taxon>Penicillium</taxon>
    </lineage>
</organism>
<evidence type="ECO:0000313" key="1">
    <source>
        <dbReference type="EMBL" id="OQD97658.1"/>
    </source>
</evidence>
<dbReference type="Proteomes" id="UP000191612">
    <property type="component" value="Unassembled WGS sequence"/>
</dbReference>